<comment type="caution">
    <text evidence="2">The sequence shown here is derived from an EMBL/GenBank/DDBJ whole genome shotgun (WGS) entry which is preliminary data.</text>
</comment>
<accession>X1TAL4</accession>
<dbReference type="AlphaFoldDB" id="X1TAL4"/>
<organism evidence="2">
    <name type="scientific">marine sediment metagenome</name>
    <dbReference type="NCBI Taxonomy" id="412755"/>
    <lineage>
        <taxon>unclassified sequences</taxon>
        <taxon>metagenomes</taxon>
        <taxon>ecological metagenomes</taxon>
    </lineage>
</organism>
<dbReference type="InterPro" id="IPR041712">
    <property type="entry name" value="DHPS-like_MBL-fold"/>
</dbReference>
<evidence type="ECO:0000259" key="1">
    <source>
        <dbReference type="SMART" id="SM00849"/>
    </source>
</evidence>
<dbReference type="PANTHER" id="PTHR13754:SF18">
    <property type="entry name" value="7,8-DIHYDROPTERIN-6-METHYL-4-(BETA-D-RIBOFURANOSYL)-AMINOBENZENE-5'-PHOSPHATE SYNTHASE"/>
    <property type="match status" value="1"/>
</dbReference>
<dbReference type="EMBL" id="BARW01024027">
    <property type="protein sequence ID" value="GAI88431.1"/>
    <property type="molecule type" value="Genomic_DNA"/>
</dbReference>
<evidence type="ECO:0000313" key="2">
    <source>
        <dbReference type="EMBL" id="GAI88431.1"/>
    </source>
</evidence>
<dbReference type="InterPro" id="IPR052926">
    <property type="entry name" value="Metallo-beta-lactamase_dom"/>
</dbReference>
<protein>
    <recommendedName>
        <fullName evidence="1">Metallo-beta-lactamase domain-containing protein</fullName>
    </recommendedName>
</protein>
<dbReference type="Gene3D" id="3.60.15.10">
    <property type="entry name" value="Ribonuclease Z/Hydroxyacylglutathione hydrolase-like"/>
    <property type="match status" value="1"/>
</dbReference>
<dbReference type="PANTHER" id="PTHR13754">
    <property type="entry name" value="METALLO-BETA-LACTAMASE SUPERFAMILY PROTEIN"/>
    <property type="match status" value="1"/>
</dbReference>
<dbReference type="GO" id="GO:0016740">
    <property type="term" value="F:transferase activity"/>
    <property type="evidence" value="ECO:0007669"/>
    <property type="project" value="TreeGrafter"/>
</dbReference>
<sequence length="229" mass="25031">MKWGFLAEYGLSILVEVEGLKILFDTGFSISAVRNAHILGIDLSLVDKIVLSHGHNDHTGGLREILGETGKVEVIAHPDIWDTKYACVEGKERFAGIPFRQEELESLGASFNLTREPVWITDNLVTTGEVPMTTDYEKIDPCLFVKEGGAMHPDPLADDLALIIKTKKGLVVILGCAHRGIINTLRHAQNLTGENRINAVIGGTHLTAASEAGLEKTIADLKKMDIKRL</sequence>
<dbReference type="InterPro" id="IPR036866">
    <property type="entry name" value="RibonucZ/Hydroxyglut_hydro"/>
</dbReference>
<feature type="domain" description="Metallo-beta-lactamase" evidence="1">
    <location>
        <begin position="9"/>
        <end position="178"/>
    </location>
</feature>
<dbReference type="Pfam" id="PF00753">
    <property type="entry name" value="Lactamase_B"/>
    <property type="match status" value="1"/>
</dbReference>
<name>X1TAL4_9ZZZZ</name>
<feature type="non-terminal residue" evidence="2">
    <location>
        <position position="229"/>
    </location>
</feature>
<gene>
    <name evidence="2" type="ORF">S12H4_39706</name>
</gene>
<dbReference type="SMART" id="SM00849">
    <property type="entry name" value="Lactamase_B"/>
    <property type="match status" value="1"/>
</dbReference>
<reference evidence="2" key="1">
    <citation type="journal article" date="2014" name="Front. Microbiol.">
        <title>High frequency of phylogenetically diverse reductive dehalogenase-homologous genes in deep subseafloor sedimentary metagenomes.</title>
        <authorList>
            <person name="Kawai M."/>
            <person name="Futagami T."/>
            <person name="Toyoda A."/>
            <person name="Takaki Y."/>
            <person name="Nishi S."/>
            <person name="Hori S."/>
            <person name="Arai W."/>
            <person name="Tsubouchi T."/>
            <person name="Morono Y."/>
            <person name="Uchiyama I."/>
            <person name="Ito T."/>
            <person name="Fujiyama A."/>
            <person name="Inagaki F."/>
            <person name="Takami H."/>
        </authorList>
    </citation>
    <scope>NUCLEOTIDE SEQUENCE</scope>
    <source>
        <strain evidence="2">Expedition CK06-06</strain>
    </source>
</reference>
<dbReference type="SUPFAM" id="SSF56281">
    <property type="entry name" value="Metallo-hydrolase/oxidoreductase"/>
    <property type="match status" value="1"/>
</dbReference>
<dbReference type="InterPro" id="IPR001279">
    <property type="entry name" value="Metallo-B-lactamas"/>
</dbReference>
<dbReference type="CDD" id="cd07713">
    <property type="entry name" value="DHPS-like_MBL-fold"/>
    <property type="match status" value="1"/>
</dbReference>
<proteinExistence type="predicted"/>